<dbReference type="Proteomes" id="UP000499080">
    <property type="component" value="Unassembled WGS sequence"/>
</dbReference>
<gene>
    <name evidence="1" type="ORF">AVEN_131454_1</name>
</gene>
<dbReference type="AlphaFoldDB" id="A0A4Y2RXH4"/>
<dbReference type="EMBL" id="BGPR01018891">
    <property type="protein sequence ID" value="GBN80421.1"/>
    <property type="molecule type" value="Genomic_DNA"/>
</dbReference>
<reference evidence="1 2" key="1">
    <citation type="journal article" date="2019" name="Sci. Rep.">
        <title>Orb-weaving spider Araneus ventricosus genome elucidates the spidroin gene catalogue.</title>
        <authorList>
            <person name="Kono N."/>
            <person name="Nakamura H."/>
            <person name="Ohtoshi R."/>
            <person name="Moran D.A.P."/>
            <person name="Shinohara A."/>
            <person name="Yoshida Y."/>
            <person name="Fujiwara M."/>
            <person name="Mori M."/>
            <person name="Tomita M."/>
            <person name="Arakawa K."/>
        </authorList>
    </citation>
    <scope>NUCLEOTIDE SEQUENCE [LARGE SCALE GENOMIC DNA]</scope>
</reference>
<protein>
    <submittedName>
        <fullName evidence="1">Uncharacterized protein</fullName>
    </submittedName>
</protein>
<keyword evidence="2" id="KW-1185">Reference proteome</keyword>
<proteinExistence type="predicted"/>
<sequence length="74" mass="8494">MESYYLSLVSAQPLPLEVYFVIGVEQMTKNNNGSERNAEYWIPCFLSALESKQVSGAESPQYYNRILKFVPRVV</sequence>
<evidence type="ECO:0000313" key="1">
    <source>
        <dbReference type="EMBL" id="GBN80421.1"/>
    </source>
</evidence>
<comment type="caution">
    <text evidence="1">The sequence shown here is derived from an EMBL/GenBank/DDBJ whole genome shotgun (WGS) entry which is preliminary data.</text>
</comment>
<evidence type="ECO:0000313" key="2">
    <source>
        <dbReference type="Proteomes" id="UP000499080"/>
    </source>
</evidence>
<name>A0A4Y2RXH4_ARAVE</name>
<accession>A0A4Y2RXH4</accession>
<organism evidence="1 2">
    <name type="scientific">Araneus ventricosus</name>
    <name type="common">Orbweaver spider</name>
    <name type="synonym">Epeira ventricosa</name>
    <dbReference type="NCBI Taxonomy" id="182803"/>
    <lineage>
        <taxon>Eukaryota</taxon>
        <taxon>Metazoa</taxon>
        <taxon>Ecdysozoa</taxon>
        <taxon>Arthropoda</taxon>
        <taxon>Chelicerata</taxon>
        <taxon>Arachnida</taxon>
        <taxon>Araneae</taxon>
        <taxon>Araneomorphae</taxon>
        <taxon>Entelegynae</taxon>
        <taxon>Araneoidea</taxon>
        <taxon>Araneidae</taxon>
        <taxon>Araneus</taxon>
    </lineage>
</organism>